<organism evidence="6 7">
    <name type="scientific">Williamsia sterculiae</name>
    <dbReference type="NCBI Taxonomy" id="1344003"/>
    <lineage>
        <taxon>Bacteria</taxon>
        <taxon>Bacillati</taxon>
        <taxon>Actinomycetota</taxon>
        <taxon>Actinomycetes</taxon>
        <taxon>Mycobacteriales</taxon>
        <taxon>Nocardiaceae</taxon>
        <taxon>Williamsia</taxon>
    </lineage>
</organism>
<gene>
    <name evidence="6" type="ORF">SAMN05445060_0367</name>
</gene>
<dbReference type="GO" id="GO:0016787">
    <property type="term" value="F:hydrolase activity"/>
    <property type="evidence" value="ECO:0007669"/>
    <property type="project" value="UniProtKB-KW"/>
</dbReference>
<evidence type="ECO:0000256" key="3">
    <source>
        <dbReference type="ARBA" id="ARBA00022801"/>
    </source>
</evidence>
<evidence type="ECO:0000256" key="1">
    <source>
        <dbReference type="ARBA" id="ARBA00005964"/>
    </source>
</evidence>
<dbReference type="RefSeq" id="WP_076475932.1">
    <property type="nucleotide sequence ID" value="NZ_FTNT01000001.1"/>
</dbReference>
<evidence type="ECO:0000256" key="2">
    <source>
        <dbReference type="ARBA" id="ARBA00010515"/>
    </source>
</evidence>
<dbReference type="STRING" id="1344003.SAMN05445060_0367"/>
<dbReference type="InterPro" id="IPR019819">
    <property type="entry name" value="Carboxylesterase_B_CS"/>
</dbReference>
<evidence type="ECO:0000256" key="4">
    <source>
        <dbReference type="RuleBase" id="RU361235"/>
    </source>
</evidence>
<sequence>MQSVQTRVKLSDGVIEGVRRGDLLTWRGIPYAAPPVGDLRFRAPQPVRPWTGIRAADDFRNAAPQRKQYTMVAPGRYQPTSEDCLTLNVVAPDTPSVAPRPVMVFIHGGAYILGSSATPLYWGHRLARRGVVYVSINYRLGALGYLDTTDHATEGRPLDSNLGLRDQVAALEWVRANIAAFGGDPDNVTVFGESAGGNAVTTLLATPAAAGLFHQAIAESSAPALTLARAQAKAFAYEYVELLLAETGGSDAGEALRTATVRQIGAASTALSENIGRRTPGIQPFGPVVDGDYLPIDPLTAAREGATLPVPLIIGTNRDEGTLFAKAWDILPTNEQRIERMFSVTDDAAKPDILATYDGYPSREACIDFSGDLVFWAQSMQFADGHSAVAPTYVYRFDYAPHAFAWTGFGATHGSELFAVFDVYRGAFGRLLTAGLDRRSSNRVVADVAGRWVRFARGAGAGPDWPAYRVPERAVRVFDRRSYVERDPHGDRREAWSKFVGYSEGSLPIGPRTEPA</sequence>
<dbReference type="OrthoDB" id="3199405at2"/>
<evidence type="ECO:0000313" key="6">
    <source>
        <dbReference type="EMBL" id="SIR67175.1"/>
    </source>
</evidence>
<evidence type="ECO:0000313" key="7">
    <source>
        <dbReference type="Proteomes" id="UP000186218"/>
    </source>
</evidence>
<feature type="domain" description="Carboxylesterase type B" evidence="5">
    <location>
        <begin position="6"/>
        <end position="458"/>
    </location>
</feature>
<dbReference type="EC" id="3.1.1.-" evidence="4"/>
<proteinExistence type="inferred from homology"/>
<dbReference type="AlphaFoldDB" id="A0A1N7CUM0"/>
<dbReference type="PROSITE" id="PS00941">
    <property type="entry name" value="CARBOXYLESTERASE_B_2"/>
    <property type="match status" value="1"/>
</dbReference>
<name>A0A1N7CUM0_9NOCA</name>
<dbReference type="Gene3D" id="3.40.50.1820">
    <property type="entry name" value="alpha/beta hydrolase"/>
    <property type="match status" value="1"/>
</dbReference>
<dbReference type="InterPro" id="IPR029058">
    <property type="entry name" value="AB_hydrolase_fold"/>
</dbReference>
<dbReference type="InterPro" id="IPR050309">
    <property type="entry name" value="Type-B_Carboxylest/Lipase"/>
</dbReference>
<evidence type="ECO:0000259" key="5">
    <source>
        <dbReference type="Pfam" id="PF00135"/>
    </source>
</evidence>
<keyword evidence="7" id="KW-1185">Reference proteome</keyword>
<dbReference type="EMBL" id="FTNT01000001">
    <property type="protein sequence ID" value="SIR67175.1"/>
    <property type="molecule type" value="Genomic_DNA"/>
</dbReference>
<dbReference type="Proteomes" id="UP000186218">
    <property type="component" value="Unassembled WGS sequence"/>
</dbReference>
<dbReference type="InterPro" id="IPR002018">
    <property type="entry name" value="CarbesteraseB"/>
</dbReference>
<protein>
    <recommendedName>
        <fullName evidence="4">Carboxylic ester hydrolase</fullName>
        <ecNumber evidence="4">3.1.1.-</ecNumber>
    </recommendedName>
</protein>
<accession>A0A1N7CUM0</accession>
<dbReference type="Pfam" id="PF00135">
    <property type="entry name" value="COesterase"/>
    <property type="match status" value="1"/>
</dbReference>
<keyword evidence="3 4" id="KW-0378">Hydrolase</keyword>
<dbReference type="InterPro" id="IPR019826">
    <property type="entry name" value="Carboxylesterase_B_AS"/>
</dbReference>
<dbReference type="SUPFAM" id="SSF53474">
    <property type="entry name" value="alpha/beta-Hydrolases"/>
    <property type="match status" value="1"/>
</dbReference>
<dbReference type="InterPro" id="IPR002168">
    <property type="entry name" value="Lipase_GDXG_HIS_AS"/>
</dbReference>
<dbReference type="PROSITE" id="PS01173">
    <property type="entry name" value="LIPASE_GDXG_HIS"/>
    <property type="match status" value="1"/>
</dbReference>
<comment type="similarity">
    <text evidence="2">Belongs to the 'GDXG' lipolytic enzyme family.</text>
</comment>
<dbReference type="PANTHER" id="PTHR11559">
    <property type="entry name" value="CARBOXYLESTERASE"/>
    <property type="match status" value="1"/>
</dbReference>
<comment type="similarity">
    <text evidence="1 4">Belongs to the type-B carboxylesterase/lipase family.</text>
</comment>
<dbReference type="PROSITE" id="PS00122">
    <property type="entry name" value="CARBOXYLESTERASE_B_1"/>
    <property type="match status" value="1"/>
</dbReference>
<reference evidence="6 7" key="1">
    <citation type="submission" date="2017-01" db="EMBL/GenBank/DDBJ databases">
        <authorList>
            <person name="Mah S.A."/>
            <person name="Swanson W.J."/>
            <person name="Moy G.W."/>
            <person name="Vacquier V.D."/>
        </authorList>
    </citation>
    <scope>NUCLEOTIDE SEQUENCE [LARGE SCALE GENOMIC DNA]</scope>
    <source>
        <strain evidence="6 7">CPCC 203464</strain>
    </source>
</reference>